<sequence>MKGMESRVRHASPPHNLKRRDWGCGRHEEHRRGARSLSPARKHSGRTRLDPEFSISNGRRESVKEERYISRSVNKFRRSSIEAERDGDFRMTSDEVRRRDNFSKQAARDVTRRPLLGEETIEELKQPLHDARREDDFRRSSWKASMEFANSDELFSSLSDKMHLRKYSPSHCCDGEEDVHHNYFYPGLTNNAGNNDLELPDRRKGNQFASGSGEGIIFDSYGMLLKKSILLEDGTVRTFFTLPPDAADPLCKPSSYSTDDTIGCKTVIPYATGNVNFGSTNSVAELYGDDARHLEADRTYNLQYSRLSDGEVFDKEGRKMVNYSKSAVYPVSLPRSKISVSASDTSRLPISSSCGGHRDSLHAWSKDFPNGKLCDKGSLHAWSEDFSNGKLCGSSTSERHRQSDMYGKENGSMKDMYAKENGSLLHVEDLSSNEIQPYLRRQMHGVEVAGYIGNIGRNSSEATLTPHDSYDKGRQISSRNYNYTQREEAWQHGSVKSHLDVHKTDHMENSVNLKNHYSAVKKDTAVQSDPLDDYGNIHGSPSPRAISSGLRREPFRSRKGDQPSVSRIEVFRSLPTRYAREERPFGKEASVVGFRKTARNRFPETSDDLHRSNLSPLSRSLLPIRDLDKQGPDKRVLKRKHIDEDNDRGRLQRRWLNDQVKSRKFQEMDCYENGWTDQEGHLRGSIRPGRSFHDDVLHRVPNSRSISVNKSSDMRGHLYESKPQLKISRPKKQMSSSLHYDYNSSARKEEQDFHHPCRFQKHSGDYIDHDRLWNRNCEKIDPLNDREPVQISDLPEDSEAFKQQVQKAFLRFAKVLNENPGERKRYEEKGKCGSLLCIVCSSLSKDYVNTHSLVMHAFNTQKVGLKAEHLGLHKALCVLMGWNYAVAPDNANAYQSLSAPDAIAMKEDLILWPPLVIIHTSCFEKKKDGSQDVTYNLEMDDVLRGLGFGGGKTKAVDNGNTSRGTFVVKFFPTFSGLQEAERLHKYCEENHRGRNDWVQVQSQHKSQRRVGKVPDKLQDDRQEENGRVFYGYIGIAGDLEEVDFDTRRRSLVKSRKDIEAIADGPVLGA</sequence>
<evidence type="ECO:0000313" key="4">
    <source>
        <dbReference type="Proteomes" id="UP000824469"/>
    </source>
</evidence>
<dbReference type="PANTHER" id="PTHR46619">
    <property type="entry name" value="RNA RECOGNITION MOTIF XS DOMAIN PROTEIN-RELATED"/>
    <property type="match status" value="1"/>
</dbReference>
<dbReference type="Proteomes" id="UP000824469">
    <property type="component" value="Unassembled WGS sequence"/>
</dbReference>
<dbReference type="Gene3D" id="3.30.70.2890">
    <property type="entry name" value="XS domain"/>
    <property type="match status" value="1"/>
</dbReference>
<feature type="region of interest" description="Disordered" evidence="1">
    <location>
        <begin position="1"/>
        <end position="66"/>
    </location>
</feature>
<dbReference type="InterPro" id="IPR038588">
    <property type="entry name" value="XS_domain_sf"/>
</dbReference>
<evidence type="ECO:0000259" key="2">
    <source>
        <dbReference type="Pfam" id="PF03468"/>
    </source>
</evidence>
<accession>A0AA38GV99</accession>
<feature type="domain" description="XS" evidence="2">
    <location>
        <begin position="907"/>
        <end position="1040"/>
    </location>
</feature>
<evidence type="ECO:0000256" key="1">
    <source>
        <dbReference type="SAM" id="MobiDB-lite"/>
    </source>
</evidence>
<reference evidence="3 4" key="1">
    <citation type="journal article" date="2021" name="Nat. Plants">
        <title>The Taxus genome provides insights into paclitaxel biosynthesis.</title>
        <authorList>
            <person name="Xiong X."/>
            <person name="Gou J."/>
            <person name="Liao Q."/>
            <person name="Li Y."/>
            <person name="Zhou Q."/>
            <person name="Bi G."/>
            <person name="Li C."/>
            <person name="Du R."/>
            <person name="Wang X."/>
            <person name="Sun T."/>
            <person name="Guo L."/>
            <person name="Liang H."/>
            <person name="Lu P."/>
            <person name="Wu Y."/>
            <person name="Zhang Z."/>
            <person name="Ro D.K."/>
            <person name="Shang Y."/>
            <person name="Huang S."/>
            <person name="Yan J."/>
        </authorList>
    </citation>
    <scope>NUCLEOTIDE SEQUENCE [LARGE SCALE GENOMIC DNA]</scope>
    <source>
        <strain evidence="3">Ta-2019</strain>
    </source>
</reference>
<dbReference type="OMA" id="EQYPKYS"/>
<proteinExistence type="predicted"/>
<dbReference type="Pfam" id="PF03468">
    <property type="entry name" value="XS"/>
    <property type="match status" value="1"/>
</dbReference>
<name>A0AA38GV99_TAXCH</name>
<dbReference type="PANTHER" id="PTHR46619:SF2">
    <property type="entry name" value="XS DOMAIN PROTEIN"/>
    <property type="match status" value="1"/>
</dbReference>
<protein>
    <recommendedName>
        <fullName evidence="2">XS domain-containing protein</fullName>
    </recommendedName>
</protein>
<feature type="region of interest" description="Disordered" evidence="1">
    <location>
        <begin position="393"/>
        <end position="413"/>
    </location>
</feature>
<dbReference type="InterPro" id="IPR005380">
    <property type="entry name" value="XS_domain"/>
</dbReference>
<gene>
    <name evidence="3" type="ORF">KI387_001591</name>
</gene>
<feature type="compositionally biased region" description="Basic and acidic residues" evidence="1">
    <location>
        <begin position="397"/>
        <end position="407"/>
    </location>
</feature>
<dbReference type="EMBL" id="JAHRHJ020000001">
    <property type="protein sequence ID" value="KAH9329483.1"/>
    <property type="molecule type" value="Genomic_DNA"/>
</dbReference>
<evidence type="ECO:0000313" key="3">
    <source>
        <dbReference type="EMBL" id="KAH9329483.1"/>
    </source>
</evidence>
<organism evidence="3 4">
    <name type="scientific">Taxus chinensis</name>
    <name type="common">Chinese yew</name>
    <name type="synonym">Taxus wallichiana var. chinensis</name>
    <dbReference type="NCBI Taxonomy" id="29808"/>
    <lineage>
        <taxon>Eukaryota</taxon>
        <taxon>Viridiplantae</taxon>
        <taxon>Streptophyta</taxon>
        <taxon>Embryophyta</taxon>
        <taxon>Tracheophyta</taxon>
        <taxon>Spermatophyta</taxon>
        <taxon>Pinopsida</taxon>
        <taxon>Pinidae</taxon>
        <taxon>Conifers II</taxon>
        <taxon>Cupressales</taxon>
        <taxon>Taxaceae</taxon>
        <taxon>Taxus</taxon>
    </lineage>
</organism>
<feature type="compositionally biased region" description="Basic and acidic residues" evidence="1">
    <location>
        <begin position="550"/>
        <end position="561"/>
    </location>
</feature>
<feature type="compositionally biased region" description="Basic residues" evidence="1">
    <location>
        <begin position="9"/>
        <end position="18"/>
    </location>
</feature>
<dbReference type="AlphaFoldDB" id="A0AA38GV99"/>
<comment type="caution">
    <text evidence="3">The sequence shown here is derived from an EMBL/GenBank/DDBJ whole genome shotgun (WGS) entry which is preliminary data.</text>
</comment>
<dbReference type="GO" id="GO:0031047">
    <property type="term" value="P:regulatory ncRNA-mediated gene silencing"/>
    <property type="evidence" value="ECO:0007669"/>
    <property type="project" value="InterPro"/>
</dbReference>
<feature type="compositionally biased region" description="Basic and acidic residues" evidence="1">
    <location>
        <begin position="19"/>
        <end position="31"/>
    </location>
</feature>
<keyword evidence="4" id="KW-1185">Reference proteome</keyword>
<feature type="region of interest" description="Disordered" evidence="1">
    <location>
        <begin position="535"/>
        <end position="561"/>
    </location>
</feature>